<sequence length="414" mass="46295">MPSRAKKRQRLAKTPPDTEEERDTASTNNSISAATTTTTTTDDKHKIFTTFALSQGITITNVAPSLLPGRGMGLLTTAPIRSGTTIIHVPPKAMLLPRPSNNLSPQAALTSHLLHLSTTSDPRYAACATVWPTRSDFRSSLAWFAPTDRNLDYKHLFPKSLAGAYERLVVDAEHDRTALGREEGDEEFMYHWAIANTRSFSWKPAGAREGRMVICPFLDYMNHCQAGDGCEVKMDSRGYTLVANRNYDTGEEILATYGAHSNDKLLAHYGFTMPGSQDDSISLDEIILAGKHAHKEQRHTLESVGYLGNYSLTPSTNEICFRTQVALRTRLLTSNEWEYYMGSGDDIANDKSEEVKESLCRMIRGHIENMTDMTTKLKQVRDEGKGHTQVLSSILERWRQIQDALQKYIDPFGT</sequence>
<evidence type="ECO:0000256" key="1">
    <source>
        <dbReference type="SAM" id="MobiDB-lite"/>
    </source>
</evidence>
<feature type="compositionally biased region" description="Low complexity" evidence="1">
    <location>
        <begin position="25"/>
        <end position="39"/>
    </location>
</feature>
<name>A0A9P4IUV0_9PEZI</name>
<reference evidence="3" key="1">
    <citation type="journal article" date="2020" name="Stud. Mycol.">
        <title>101 Dothideomycetes genomes: a test case for predicting lifestyles and emergence of pathogens.</title>
        <authorList>
            <person name="Haridas S."/>
            <person name="Albert R."/>
            <person name="Binder M."/>
            <person name="Bloem J."/>
            <person name="Labutti K."/>
            <person name="Salamov A."/>
            <person name="Andreopoulos B."/>
            <person name="Baker S."/>
            <person name="Barry K."/>
            <person name="Bills G."/>
            <person name="Bluhm B."/>
            <person name="Cannon C."/>
            <person name="Castanera R."/>
            <person name="Culley D."/>
            <person name="Daum C."/>
            <person name="Ezra D."/>
            <person name="Gonzalez J."/>
            <person name="Henrissat B."/>
            <person name="Kuo A."/>
            <person name="Liang C."/>
            <person name="Lipzen A."/>
            <person name="Lutzoni F."/>
            <person name="Magnuson J."/>
            <person name="Mondo S."/>
            <person name="Nolan M."/>
            <person name="Ohm R."/>
            <person name="Pangilinan J."/>
            <person name="Park H.-J."/>
            <person name="Ramirez L."/>
            <person name="Alfaro M."/>
            <person name="Sun H."/>
            <person name="Tritt A."/>
            <person name="Yoshinaga Y."/>
            <person name="Zwiers L.-H."/>
            <person name="Turgeon B."/>
            <person name="Goodwin S."/>
            <person name="Spatafora J."/>
            <person name="Crous P."/>
            <person name="Grigoriev I."/>
        </authorList>
    </citation>
    <scope>NUCLEOTIDE SEQUENCE</scope>
    <source>
        <strain evidence="3">CBS 260.36</strain>
    </source>
</reference>
<dbReference type="SUPFAM" id="SSF82199">
    <property type="entry name" value="SET domain"/>
    <property type="match status" value="1"/>
</dbReference>
<gene>
    <name evidence="3" type="ORF">K461DRAFT_295667</name>
</gene>
<accession>A0A9P4IUV0</accession>
<dbReference type="PANTHER" id="PTHR13271">
    <property type="entry name" value="UNCHARACTERIZED PUTATIVE METHYLTRANSFERASE"/>
    <property type="match status" value="1"/>
</dbReference>
<feature type="domain" description="SET" evidence="2">
    <location>
        <begin position="55"/>
        <end position="258"/>
    </location>
</feature>
<dbReference type="InterPro" id="IPR001214">
    <property type="entry name" value="SET_dom"/>
</dbReference>
<dbReference type="AlphaFoldDB" id="A0A9P4IUV0"/>
<comment type="caution">
    <text evidence="3">The sequence shown here is derived from an EMBL/GenBank/DDBJ whole genome shotgun (WGS) entry which is preliminary data.</text>
</comment>
<dbReference type="OrthoDB" id="341421at2759"/>
<evidence type="ECO:0000313" key="3">
    <source>
        <dbReference type="EMBL" id="KAF2150382.1"/>
    </source>
</evidence>
<dbReference type="Gene3D" id="3.90.1410.10">
    <property type="entry name" value="set domain protein methyltransferase, domain 1"/>
    <property type="match status" value="1"/>
</dbReference>
<proteinExistence type="predicted"/>
<organism evidence="3 4">
    <name type="scientific">Myriangium duriaei CBS 260.36</name>
    <dbReference type="NCBI Taxonomy" id="1168546"/>
    <lineage>
        <taxon>Eukaryota</taxon>
        <taxon>Fungi</taxon>
        <taxon>Dikarya</taxon>
        <taxon>Ascomycota</taxon>
        <taxon>Pezizomycotina</taxon>
        <taxon>Dothideomycetes</taxon>
        <taxon>Dothideomycetidae</taxon>
        <taxon>Myriangiales</taxon>
        <taxon>Myriangiaceae</taxon>
        <taxon>Myriangium</taxon>
    </lineage>
</organism>
<keyword evidence="4" id="KW-1185">Reference proteome</keyword>
<dbReference type="InterPro" id="IPR046341">
    <property type="entry name" value="SET_dom_sf"/>
</dbReference>
<dbReference type="EMBL" id="ML996089">
    <property type="protein sequence ID" value="KAF2150382.1"/>
    <property type="molecule type" value="Genomic_DNA"/>
</dbReference>
<dbReference type="Proteomes" id="UP000799439">
    <property type="component" value="Unassembled WGS sequence"/>
</dbReference>
<protein>
    <submittedName>
        <fullName evidence="3">SET domain-containing protein</fullName>
    </submittedName>
</protein>
<evidence type="ECO:0000259" key="2">
    <source>
        <dbReference type="PROSITE" id="PS50280"/>
    </source>
</evidence>
<dbReference type="Pfam" id="PF00856">
    <property type="entry name" value="SET"/>
    <property type="match status" value="1"/>
</dbReference>
<dbReference type="PANTHER" id="PTHR13271:SF137">
    <property type="entry name" value="SET DOMAIN-CONTAINING PROTEIN"/>
    <property type="match status" value="1"/>
</dbReference>
<dbReference type="GO" id="GO:0016279">
    <property type="term" value="F:protein-lysine N-methyltransferase activity"/>
    <property type="evidence" value="ECO:0007669"/>
    <property type="project" value="TreeGrafter"/>
</dbReference>
<feature type="region of interest" description="Disordered" evidence="1">
    <location>
        <begin position="1"/>
        <end position="39"/>
    </location>
</feature>
<dbReference type="InterPro" id="IPR050600">
    <property type="entry name" value="SETD3_SETD6_MTase"/>
</dbReference>
<evidence type="ECO:0000313" key="4">
    <source>
        <dbReference type="Proteomes" id="UP000799439"/>
    </source>
</evidence>
<dbReference type="PROSITE" id="PS50280">
    <property type="entry name" value="SET"/>
    <property type="match status" value="1"/>
</dbReference>
<feature type="compositionally biased region" description="Basic residues" evidence="1">
    <location>
        <begin position="1"/>
        <end position="11"/>
    </location>
</feature>